<feature type="chain" id="PRO_5040939800" evidence="2">
    <location>
        <begin position="21"/>
        <end position="112"/>
    </location>
</feature>
<evidence type="ECO:0000256" key="2">
    <source>
        <dbReference type="SAM" id="SignalP"/>
    </source>
</evidence>
<name>A0A9W9DNC2_9AGAR</name>
<sequence length="112" mass="12691">MLALSLIIIILIFFSPFAQRSRHPNVLLLLRLLLALHLLQGRLIILVSVMSMPVSPRQRPFTQIPCFSLEGSLKTVITMGYLFVIATGLSRITDMYDGYLVSKSGRGWRQFL</sequence>
<gene>
    <name evidence="3" type="ORF">C8J55DRAFT_515026</name>
</gene>
<dbReference type="Proteomes" id="UP001150238">
    <property type="component" value="Unassembled WGS sequence"/>
</dbReference>
<accession>A0A9W9DNC2</accession>
<feature type="non-terminal residue" evidence="3">
    <location>
        <position position="112"/>
    </location>
</feature>
<reference evidence="3" key="2">
    <citation type="journal article" date="2023" name="Proc. Natl. Acad. Sci. U.S.A.">
        <title>A global phylogenomic analysis of the shiitake genus Lentinula.</title>
        <authorList>
            <person name="Sierra-Patev S."/>
            <person name="Min B."/>
            <person name="Naranjo-Ortiz M."/>
            <person name="Looney B."/>
            <person name="Konkel Z."/>
            <person name="Slot J.C."/>
            <person name="Sakamoto Y."/>
            <person name="Steenwyk J.L."/>
            <person name="Rokas A."/>
            <person name="Carro J."/>
            <person name="Camarero S."/>
            <person name="Ferreira P."/>
            <person name="Molpeceres G."/>
            <person name="Ruiz-Duenas F.J."/>
            <person name="Serrano A."/>
            <person name="Henrissat B."/>
            <person name="Drula E."/>
            <person name="Hughes K.W."/>
            <person name="Mata J.L."/>
            <person name="Ishikawa N.K."/>
            <person name="Vargas-Isla R."/>
            <person name="Ushijima S."/>
            <person name="Smith C.A."/>
            <person name="Donoghue J."/>
            <person name="Ahrendt S."/>
            <person name="Andreopoulos W."/>
            <person name="He G."/>
            <person name="LaButti K."/>
            <person name="Lipzen A."/>
            <person name="Ng V."/>
            <person name="Riley R."/>
            <person name="Sandor L."/>
            <person name="Barry K."/>
            <person name="Martinez A.T."/>
            <person name="Xiao Y."/>
            <person name="Gibbons J.G."/>
            <person name="Terashima K."/>
            <person name="Grigoriev I.V."/>
            <person name="Hibbett D."/>
        </authorList>
    </citation>
    <scope>NUCLEOTIDE SEQUENCE</scope>
    <source>
        <strain evidence="3">Sp2 HRB7682 ss15</strain>
    </source>
</reference>
<evidence type="ECO:0000313" key="4">
    <source>
        <dbReference type="Proteomes" id="UP001150238"/>
    </source>
</evidence>
<keyword evidence="1" id="KW-1133">Transmembrane helix</keyword>
<feature type="transmembrane region" description="Helical" evidence="1">
    <location>
        <begin position="28"/>
        <end position="49"/>
    </location>
</feature>
<feature type="signal peptide" evidence="2">
    <location>
        <begin position="1"/>
        <end position="20"/>
    </location>
</feature>
<evidence type="ECO:0000313" key="3">
    <source>
        <dbReference type="EMBL" id="KAJ4478829.1"/>
    </source>
</evidence>
<keyword evidence="1" id="KW-0812">Transmembrane</keyword>
<evidence type="ECO:0000256" key="1">
    <source>
        <dbReference type="SAM" id="Phobius"/>
    </source>
</evidence>
<protein>
    <submittedName>
        <fullName evidence="3">Uncharacterized protein</fullName>
    </submittedName>
</protein>
<comment type="caution">
    <text evidence="3">The sequence shown here is derived from an EMBL/GenBank/DDBJ whole genome shotgun (WGS) entry which is preliminary data.</text>
</comment>
<organism evidence="3 4">
    <name type="scientific">Lentinula lateritia</name>
    <dbReference type="NCBI Taxonomy" id="40482"/>
    <lineage>
        <taxon>Eukaryota</taxon>
        <taxon>Fungi</taxon>
        <taxon>Dikarya</taxon>
        <taxon>Basidiomycota</taxon>
        <taxon>Agaricomycotina</taxon>
        <taxon>Agaricomycetes</taxon>
        <taxon>Agaricomycetidae</taxon>
        <taxon>Agaricales</taxon>
        <taxon>Marasmiineae</taxon>
        <taxon>Omphalotaceae</taxon>
        <taxon>Lentinula</taxon>
    </lineage>
</organism>
<keyword evidence="2" id="KW-0732">Signal</keyword>
<dbReference type="EMBL" id="JANVFS010000017">
    <property type="protein sequence ID" value="KAJ4478829.1"/>
    <property type="molecule type" value="Genomic_DNA"/>
</dbReference>
<keyword evidence="1" id="KW-0472">Membrane</keyword>
<reference evidence="3" key="1">
    <citation type="submission" date="2022-08" db="EMBL/GenBank/DDBJ databases">
        <authorList>
            <consortium name="DOE Joint Genome Institute"/>
            <person name="Min B."/>
            <person name="Riley R."/>
            <person name="Sierra-Patev S."/>
            <person name="Naranjo-Ortiz M."/>
            <person name="Looney B."/>
            <person name="Konkel Z."/>
            <person name="Slot J.C."/>
            <person name="Sakamoto Y."/>
            <person name="Steenwyk J.L."/>
            <person name="Rokas A."/>
            <person name="Carro J."/>
            <person name="Camarero S."/>
            <person name="Ferreira P."/>
            <person name="Molpeceres G."/>
            <person name="Ruiz-Duenas F.J."/>
            <person name="Serrano A."/>
            <person name="Henrissat B."/>
            <person name="Drula E."/>
            <person name="Hughes K.W."/>
            <person name="Mata J.L."/>
            <person name="Ishikawa N.K."/>
            <person name="Vargas-Isla R."/>
            <person name="Ushijima S."/>
            <person name="Smith C.A."/>
            <person name="Ahrendt S."/>
            <person name="Andreopoulos W."/>
            <person name="He G."/>
            <person name="Labutti K."/>
            <person name="Lipzen A."/>
            <person name="Ng V."/>
            <person name="Sandor L."/>
            <person name="Barry K."/>
            <person name="Martinez A.T."/>
            <person name="Xiao Y."/>
            <person name="Gibbons J.G."/>
            <person name="Terashima K."/>
            <person name="Hibbett D.S."/>
            <person name="Grigoriev I.V."/>
        </authorList>
    </citation>
    <scope>NUCLEOTIDE SEQUENCE</scope>
    <source>
        <strain evidence="3">Sp2 HRB7682 ss15</strain>
    </source>
</reference>
<proteinExistence type="predicted"/>
<dbReference type="AlphaFoldDB" id="A0A9W9DNC2"/>